<dbReference type="InterPro" id="IPR036388">
    <property type="entry name" value="WH-like_DNA-bd_sf"/>
</dbReference>
<dbReference type="Gene3D" id="1.10.10.10">
    <property type="entry name" value="Winged helix-like DNA-binding domain superfamily/Winged helix DNA-binding domain"/>
    <property type="match status" value="1"/>
</dbReference>
<sequence>MNLPTIRQLQYFLAVVELKHFGQAAERCFVSQSTLSSGIQELEAVLGGALFERNKRKVMITPLGHAMKPKAEQVVEHASDMVKMGKGALGTLVGQLRLGIIPTIGPFLLPKVLPEIRQRFTDLKLLLAERQSVSLLEQLNNGQIDCAIMALPYNLKGLEYTLICEENFCIALPPNHPLAKSDSAMPSDQLPSDEIMLLEEGHCLRDHAIAACHWQSSHQRTTVQGTSLYTMIEMVAGGQGITLLPAMAAKSVLVEQSSIHLRPLSEPGPHRQIALVWRPTYSRKEDLQALVACMRECLA</sequence>
<proteinExistence type="inferred from homology"/>
<reference evidence="7" key="1">
    <citation type="submission" date="2018-06" db="EMBL/GenBank/DDBJ databases">
        <authorList>
            <person name="Zhirakovskaya E."/>
        </authorList>
    </citation>
    <scope>NUCLEOTIDE SEQUENCE</scope>
</reference>
<dbReference type="SUPFAM" id="SSF46785">
    <property type="entry name" value="Winged helix' DNA-binding domain"/>
    <property type="match status" value="1"/>
</dbReference>
<dbReference type="Gene3D" id="3.40.190.10">
    <property type="entry name" value="Periplasmic binding protein-like II"/>
    <property type="match status" value="2"/>
</dbReference>
<keyword evidence="3" id="KW-0238">DNA-binding</keyword>
<dbReference type="PANTHER" id="PTHR30346:SF26">
    <property type="entry name" value="HYDROGEN PEROXIDE-INDUCIBLE GENES ACTIVATOR"/>
    <property type="match status" value="1"/>
</dbReference>
<dbReference type="Pfam" id="PF00126">
    <property type="entry name" value="HTH_1"/>
    <property type="match status" value="1"/>
</dbReference>
<dbReference type="AlphaFoldDB" id="A0A3B0ZL07"/>
<protein>
    <submittedName>
        <fullName evidence="7">Hydrogen peroxide-inducible genes activator =&gt; OxyR</fullName>
    </submittedName>
</protein>
<dbReference type="GO" id="GO:0003677">
    <property type="term" value="F:DNA binding"/>
    <property type="evidence" value="ECO:0007669"/>
    <property type="project" value="UniProtKB-KW"/>
</dbReference>
<dbReference type="InterPro" id="IPR036390">
    <property type="entry name" value="WH_DNA-bd_sf"/>
</dbReference>
<gene>
    <name evidence="7" type="ORF">MNBD_GAMMA18-428</name>
</gene>
<dbReference type="PRINTS" id="PR00039">
    <property type="entry name" value="HTHLYSR"/>
</dbReference>
<dbReference type="InterPro" id="IPR000847">
    <property type="entry name" value="LysR_HTH_N"/>
</dbReference>
<evidence type="ECO:0000256" key="1">
    <source>
        <dbReference type="ARBA" id="ARBA00009437"/>
    </source>
</evidence>
<evidence type="ECO:0000313" key="7">
    <source>
        <dbReference type="EMBL" id="VAW88007.1"/>
    </source>
</evidence>
<dbReference type="PROSITE" id="PS50931">
    <property type="entry name" value="HTH_LYSR"/>
    <property type="match status" value="1"/>
</dbReference>
<evidence type="ECO:0000259" key="6">
    <source>
        <dbReference type="PROSITE" id="PS50931"/>
    </source>
</evidence>
<organism evidence="7">
    <name type="scientific">hydrothermal vent metagenome</name>
    <dbReference type="NCBI Taxonomy" id="652676"/>
    <lineage>
        <taxon>unclassified sequences</taxon>
        <taxon>metagenomes</taxon>
        <taxon>ecological metagenomes</taxon>
    </lineage>
</organism>
<dbReference type="PANTHER" id="PTHR30346">
    <property type="entry name" value="TRANSCRIPTIONAL DUAL REGULATOR HCAR-RELATED"/>
    <property type="match status" value="1"/>
</dbReference>
<keyword evidence="2" id="KW-0805">Transcription regulation</keyword>
<keyword evidence="5" id="KW-0804">Transcription</keyword>
<dbReference type="CDD" id="cd08411">
    <property type="entry name" value="PBP2_OxyR"/>
    <property type="match status" value="1"/>
</dbReference>
<evidence type="ECO:0000256" key="3">
    <source>
        <dbReference type="ARBA" id="ARBA00023125"/>
    </source>
</evidence>
<evidence type="ECO:0000256" key="4">
    <source>
        <dbReference type="ARBA" id="ARBA00023159"/>
    </source>
</evidence>
<accession>A0A3B0ZL07</accession>
<evidence type="ECO:0000256" key="5">
    <source>
        <dbReference type="ARBA" id="ARBA00023163"/>
    </source>
</evidence>
<feature type="domain" description="HTH lysR-type" evidence="6">
    <location>
        <begin position="4"/>
        <end position="61"/>
    </location>
</feature>
<dbReference type="GO" id="GO:0003700">
    <property type="term" value="F:DNA-binding transcription factor activity"/>
    <property type="evidence" value="ECO:0007669"/>
    <property type="project" value="InterPro"/>
</dbReference>
<dbReference type="FunFam" id="1.10.10.10:FF:000001">
    <property type="entry name" value="LysR family transcriptional regulator"/>
    <property type="match status" value="1"/>
</dbReference>
<dbReference type="InterPro" id="IPR005119">
    <property type="entry name" value="LysR_subst-bd"/>
</dbReference>
<dbReference type="Pfam" id="PF03466">
    <property type="entry name" value="LysR_substrate"/>
    <property type="match status" value="1"/>
</dbReference>
<evidence type="ECO:0000256" key="2">
    <source>
        <dbReference type="ARBA" id="ARBA00023015"/>
    </source>
</evidence>
<keyword evidence="4" id="KW-0010">Activator</keyword>
<name>A0A3B0ZL07_9ZZZZ</name>
<comment type="similarity">
    <text evidence="1">Belongs to the LysR transcriptional regulatory family.</text>
</comment>
<dbReference type="GO" id="GO:0032993">
    <property type="term" value="C:protein-DNA complex"/>
    <property type="evidence" value="ECO:0007669"/>
    <property type="project" value="TreeGrafter"/>
</dbReference>
<dbReference type="EMBL" id="UOFP01000206">
    <property type="protein sequence ID" value="VAW88007.1"/>
    <property type="molecule type" value="Genomic_DNA"/>
</dbReference>
<dbReference type="SUPFAM" id="SSF53850">
    <property type="entry name" value="Periplasmic binding protein-like II"/>
    <property type="match status" value="1"/>
</dbReference>